<gene>
    <name evidence="1" type="ORF">SAMN04488591_2212</name>
</gene>
<protein>
    <submittedName>
        <fullName evidence="1">Uncharacterized protein</fullName>
    </submittedName>
</protein>
<accession>A0A1I6HW67</accession>
<organism evidence="1 2">
    <name type="scientific">Microbacterium azadirachtae</name>
    <dbReference type="NCBI Taxonomy" id="582680"/>
    <lineage>
        <taxon>Bacteria</taxon>
        <taxon>Bacillati</taxon>
        <taxon>Actinomycetota</taxon>
        <taxon>Actinomycetes</taxon>
        <taxon>Micrococcales</taxon>
        <taxon>Microbacteriaceae</taxon>
        <taxon>Microbacterium</taxon>
    </lineage>
</organism>
<dbReference type="AlphaFoldDB" id="A0A1I6HW67"/>
<proteinExistence type="predicted"/>
<sequence length="72" mass="7680">MTASVRLTVLAVRTAVPAEAAPVRALATPTAVRMLPRRPRAAPAQQTQGGDDRVEGIRCFGVLRHDPILHAT</sequence>
<evidence type="ECO:0000313" key="1">
    <source>
        <dbReference type="EMBL" id="SFR58669.1"/>
    </source>
</evidence>
<name>A0A1I6HW67_9MICO</name>
<evidence type="ECO:0000313" key="2">
    <source>
        <dbReference type="Proteomes" id="UP000198877"/>
    </source>
</evidence>
<dbReference type="Proteomes" id="UP000198877">
    <property type="component" value="Unassembled WGS sequence"/>
</dbReference>
<dbReference type="EMBL" id="FOYR01000002">
    <property type="protein sequence ID" value="SFR58669.1"/>
    <property type="molecule type" value="Genomic_DNA"/>
</dbReference>
<reference evidence="2" key="1">
    <citation type="submission" date="2016-10" db="EMBL/GenBank/DDBJ databases">
        <authorList>
            <person name="Varghese N."/>
            <person name="Submissions S."/>
        </authorList>
    </citation>
    <scope>NUCLEOTIDE SEQUENCE [LARGE SCALE GENOMIC DNA]</scope>
    <source>
        <strain evidence="2">CL127</strain>
    </source>
</reference>